<dbReference type="GO" id="GO:0030254">
    <property type="term" value="P:protein secretion by the type III secretion system"/>
    <property type="evidence" value="ECO:0007669"/>
    <property type="project" value="InterPro"/>
</dbReference>
<reference evidence="2" key="1">
    <citation type="submission" date="2017-02" db="EMBL/GenBank/DDBJ databases">
        <authorList>
            <person name="Varghese N."/>
            <person name="Submissions S."/>
        </authorList>
    </citation>
    <scope>NUCLEOTIDE SEQUENCE [LARGE SCALE GENOMIC DNA]</scope>
    <source>
        <strain evidence="2">DSM 3072</strain>
    </source>
</reference>
<proteinExistence type="predicted"/>
<dbReference type="AlphaFoldDB" id="A0A1T4V284"/>
<dbReference type="STRING" id="83771.SAMN02910357_01499"/>
<protein>
    <submittedName>
        <fullName evidence="1">Tir chaperone protein (CesT) family protein</fullName>
    </submittedName>
</protein>
<accession>A0A1T4V284</accession>
<dbReference type="EMBL" id="FUXX01000006">
    <property type="protein sequence ID" value="SKA59083.1"/>
    <property type="molecule type" value="Genomic_DNA"/>
</dbReference>
<organism evidence="1 2">
    <name type="scientific">Succinivibrio dextrinosolvens DSM 3072</name>
    <dbReference type="NCBI Taxonomy" id="1123324"/>
    <lineage>
        <taxon>Bacteria</taxon>
        <taxon>Pseudomonadati</taxon>
        <taxon>Pseudomonadota</taxon>
        <taxon>Gammaproteobacteria</taxon>
        <taxon>Aeromonadales</taxon>
        <taxon>Succinivibrionaceae</taxon>
        <taxon>Succinivibrio</taxon>
    </lineage>
</organism>
<dbReference type="Proteomes" id="UP000242432">
    <property type="component" value="Unassembled WGS sequence"/>
</dbReference>
<name>A0A1T4V284_9GAMM</name>
<dbReference type="RefSeq" id="WP_078928166.1">
    <property type="nucleotide sequence ID" value="NZ_FUXX01000006.1"/>
</dbReference>
<dbReference type="InterPro" id="IPR010261">
    <property type="entry name" value="Tir_chaperone"/>
</dbReference>
<dbReference type="Gene3D" id="3.30.1460.10">
    <property type="match status" value="1"/>
</dbReference>
<keyword evidence="2" id="KW-1185">Reference proteome</keyword>
<sequence length="139" mass="14998">MLRDQFASVLKEFGSLVMEDLTLNDDGITTVTVDNDIVVNLQYLNDSDTVLIFSPVGAFGDLNAADSGEKALALLKLNDLSGPSCEVTLMLDGEGELVLAADRRSAGTISSTDALAAWVELLVRSVRSTREYFAEHFPL</sequence>
<dbReference type="CDD" id="cd16364">
    <property type="entry name" value="T3SC_I-like"/>
    <property type="match status" value="1"/>
</dbReference>
<evidence type="ECO:0000313" key="2">
    <source>
        <dbReference type="Proteomes" id="UP000242432"/>
    </source>
</evidence>
<dbReference type="Pfam" id="PF05932">
    <property type="entry name" value="CesT"/>
    <property type="match status" value="1"/>
</dbReference>
<gene>
    <name evidence="1" type="ORF">SAMN02745213_00597</name>
</gene>
<dbReference type="SUPFAM" id="SSF69635">
    <property type="entry name" value="Type III secretory system chaperone-like"/>
    <property type="match status" value="1"/>
</dbReference>
<evidence type="ECO:0000313" key="1">
    <source>
        <dbReference type="EMBL" id="SKA59083.1"/>
    </source>
</evidence>